<evidence type="ECO:0000313" key="4">
    <source>
        <dbReference type="Proteomes" id="UP000553632"/>
    </source>
</evidence>
<name>A0A7J6TTM2_PEROL</name>
<feature type="transmembrane region" description="Helical" evidence="2">
    <location>
        <begin position="38"/>
        <end position="60"/>
    </location>
</feature>
<feature type="transmembrane region" description="Helical" evidence="2">
    <location>
        <begin position="92"/>
        <end position="112"/>
    </location>
</feature>
<proteinExistence type="predicted"/>
<comment type="caution">
    <text evidence="3">The sequence shown here is derived from an EMBL/GenBank/DDBJ whole genome shotgun (WGS) entry which is preliminary data.</text>
</comment>
<feature type="non-terminal residue" evidence="3">
    <location>
        <position position="1"/>
    </location>
</feature>
<feature type="region of interest" description="Disordered" evidence="1">
    <location>
        <begin position="135"/>
        <end position="175"/>
    </location>
</feature>
<reference evidence="3 4" key="1">
    <citation type="submission" date="2020-04" db="EMBL/GenBank/DDBJ databases">
        <title>Perkinsus olseni comparative genomics.</title>
        <authorList>
            <person name="Bogema D.R."/>
        </authorList>
    </citation>
    <scope>NUCLEOTIDE SEQUENCE [LARGE SCALE GENOMIC DNA]</scope>
    <source>
        <strain evidence="3 4">ATCC PRA-207</strain>
    </source>
</reference>
<accession>A0A7J6TTM2</accession>
<keyword evidence="4" id="KW-1185">Reference proteome</keyword>
<keyword evidence="2" id="KW-0812">Transmembrane</keyword>
<keyword evidence="2" id="KW-0472">Membrane</keyword>
<gene>
    <name evidence="3" type="ORF">FOZ63_013395</name>
</gene>
<feature type="compositionally biased region" description="Low complexity" evidence="1">
    <location>
        <begin position="151"/>
        <end position="175"/>
    </location>
</feature>
<evidence type="ECO:0000313" key="3">
    <source>
        <dbReference type="EMBL" id="KAF4748583.1"/>
    </source>
</evidence>
<dbReference type="AlphaFoldDB" id="A0A7J6TTM2"/>
<evidence type="ECO:0000256" key="2">
    <source>
        <dbReference type="SAM" id="Phobius"/>
    </source>
</evidence>
<dbReference type="EMBL" id="JABANO010008410">
    <property type="protein sequence ID" value="KAF4748583.1"/>
    <property type="molecule type" value="Genomic_DNA"/>
</dbReference>
<evidence type="ECO:0000256" key="1">
    <source>
        <dbReference type="SAM" id="MobiDB-lite"/>
    </source>
</evidence>
<protein>
    <submittedName>
        <fullName evidence="3">Uncharacterized protein</fullName>
    </submittedName>
</protein>
<organism evidence="3 4">
    <name type="scientific">Perkinsus olseni</name>
    <name type="common">Perkinsus atlanticus</name>
    <dbReference type="NCBI Taxonomy" id="32597"/>
    <lineage>
        <taxon>Eukaryota</taxon>
        <taxon>Sar</taxon>
        <taxon>Alveolata</taxon>
        <taxon>Perkinsozoa</taxon>
        <taxon>Perkinsea</taxon>
        <taxon>Perkinsida</taxon>
        <taxon>Perkinsidae</taxon>
        <taxon>Perkinsus</taxon>
    </lineage>
</organism>
<sequence length="231" mass="25906">MESRDPRKRFESCAWRRRLRQWKELQSKKRGSFSSRQLMRTVILNTFYIAILVCTMYLIIYMSPQNSTGGADALEVLEGNVSIWEVHTWLDLIIFIDVLLDTGLFLAAAITVKWPRAPVFSRHLQGALETVARQTEQENNGGLGGDDESSESSLSSSSPLDSEDSGSLSGSSTSTDTRSLSFVLKQSLTHDCCLLIACHESTMTRERYELFSGTLRAALRVFPPSHIFVCD</sequence>
<dbReference type="Proteomes" id="UP000553632">
    <property type="component" value="Unassembled WGS sequence"/>
</dbReference>
<keyword evidence="2" id="KW-1133">Transmembrane helix</keyword>